<dbReference type="Gene3D" id="3.90.1150.10">
    <property type="entry name" value="Aspartate Aminotransferase, domain 1"/>
    <property type="match status" value="1"/>
</dbReference>
<feature type="compositionally biased region" description="Gly residues" evidence="1">
    <location>
        <begin position="569"/>
        <end position="578"/>
    </location>
</feature>
<dbReference type="CDD" id="cd00616">
    <property type="entry name" value="AHBA_syn"/>
    <property type="match status" value="1"/>
</dbReference>
<dbReference type="Gene3D" id="3.90.550.50">
    <property type="match status" value="1"/>
</dbReference>
<accession>A0ABN9TD64</accession>
<dbReference type="InterPro" id="IPR015421">
    <property type="entry name" value="PyrdxlP-dep_Trfase_major"/>
</dbReference>
<gene>
    <name evidence="2" type="ORF">PCOR1329_LOCUS37958</name>
</gene>
<comment type="caution">
    <text evidence="2">The sequence shown here is derived from an EMBL/GenBank/DDBJ whole genome shotgun (WGS) entry which is preliminary data.</text>
</comment>
<dbReference type="InterPro" id="IPR015424">
    <property type="entry name" value="PyrdxlP-dep_Trfase"/>
</dbReference>
<reference evidence="2" key="1">
    <citation type="submission" date="2023-10" db="EMBL/GenBank/DDBJ databases">
        <authorList>
            <person name="Chen Y."/>
            <person name="Shah S."/>
            <person name="Dougan E. K."/>
            <person name="Thang M."/>
            <person name="Chan C."/>
        </authorList>
    </citation>
    <scope>NUCLEOTIDE SEQUENCE [LARGE SCALE GENOMIC DNA]</scope>
</reference>
<name>A0ABN9TD64_9DINO</name>
<protein>
    <submittedName>
        <fullName evidence="2">Uncharacterized protein</fullName>
    </submittedName>
</protein>
<dbReference type="InterPro" id="IPR015422">
    <property type="entry name" value="PyrdxlP-dep_Trfase_small"/>
</dbReference>
<organism evidence="2 3">
    <name type="scientific">Prorocentrum cordatum</name>
    <dbReference type="NCBI Taxonomy" id="2364126"/>
    <lineage>
        <taxon>Eukaryota</taxon>
        <taxon>Sar</taxon>
        <taxon>Alveolata</taxon>
        <taxon>Dinophyceae</taxon>
        <taxon>Prorocentrales</taxon>
        <taxon>Prorocentraceae</taxon>
        <taxon>Prorocentrum</taxon>
    </lineage>
</organism>
<dbReference type="EMBL" id="CAUYUJ010014600">
    <property type="protein sequence ID" value="CAK0843687.1"/>
    <property type="molecule type" value="Genomic_DNA"/>
</dbReference>
<dbReference type="Gene3D" id="3.40.640.10">
    <property type="entry name" value="Type I PLP-dependent aspartate aminotransferase-like (Major domain)"/>
    <property type="match status" value="1"/>
</dbReference>
<keyword evidence="3" id="KW-1185">Reference proteome</keyword>
<evidence type="ECO:0000313" key="3">
    <source>
        <dbReference type="Proteomes" id="UP001189429"/>
    </source>
</evidence>
<feature type="region of interest" description="Disordered" evidence="1">
    <location>
        <begin position="279"/>
        <end position="321"/>
    </location>
</feature>
<feature type="compositionally biased region" description="Basic residues" evidence="1">
    <location>
        <begin position="286"/>
        <end position="298"/>
    </location>
</feature>
<dbReference type="SUPFAM" id="SSF53383">
    <property type="entry name" value="PLP-dependent transferases"/>
    <property type="match status" value="1"/>
</dbReference>
<evidence type="ECO:0000313" key="2">
    <source>
        <dbReference type="EMBL" id="CAK0843687.1"/>
    </source>
</evidence>
<dbReference type="PANTHER" id="PTHR30244">
    <property type="entry name" value="TRANSAMINASE"/>
    <property type="match status" value="1"/>
</dbReference>
<feature type="region of interest" description="Disordered" evidence="1">
    <location>
        <begin position="569"/>
        <end position="588"/>
    </location>
</feature>
<proteinExistence type="predicted"/>
<dbReference type="Pfam" id="PF01041">
    <property type="entry name" value="DegT_DnrJ_EryC1"/>
    <property type="match status" value="1"/>
</dbReference>
<dbReference type="PANTHER" id="PTHR30244:SF34">
    <property type="entry name" value="DTDP-4-AMINO-4,6-DIDEOXYGALACTOSE TRANSAMINASE"/>
    <property type="match status" value="1"/>
</dbReference>
<sequence>MDVSQVAAKITPKTKAIMCVHTYHFPCDMEPILALAKERGIRVIEDAAEMIGQTCAGRPCGSFGDVSTMSFYPNKHITTGEGGMVLVNDPDLAEKCRLLRNLCFDPAKRRFVHEDLGWNYRMTNLQASLGLAQLQHLPAAVARKREIGQLYSRLLQGCPGLVLPPDRNARGEANIYWVYAVEVAPEVPADAEEVMKRLAAAKVGTRPFFWPMRVQPVFRDMDLARGAAFPVAERIARRGFYILRRPGSQRRGLRGGCAARPVRQRPECAWAEEPGAVRGAAAAAGGRRRPRHRQRARAAPRGLCRQGHQGTGGDGGADGARVDGRDLQSDLLGGLELIDGLPESRQVVMNDGSGARGQRDVVAASRLLIWMRGAVAEGAMNGLAPETEWVVLLGDDVFVNLARLFYFVVQHPAREHPVVFAHCLSDTEAYDFDAPCLDGGAVLLNRLALDAIGEVASCRECPHVVSDQVSLGYCAFFNAVPLVHLPALHCHTPRMGDSDRHLVRDMLAHHWIAAGGLSASALAAEAPAAPWSPFEPGFPSFGCAAPPGRLWTLQQLSERLAFCGAAAGEGGGRQGPGSGRACPPRGGRQIKRGHKLFTKYTTRFKQWSPYYCSTMFGYSSCRGARPT</sequence>
<evidence type="ECO:0000256" key="1">
    <source>
        <dbReference type="SAM" id="MobiDB-lite"/>
    </source>
</evidence>
<feature type="compositionally biased region" description="Gly residues" evidence="1">
    <location>
        <begin position="309"/>
        <end position="318"/>
    </location>
</feature>
<dbReference type="Proteomes" id="UP001189429">
    <property type="component" value="Unassembled WGS sequence"/>
</dbReference>
<dbReference type="InterPro" id="IPR000653">
    <property type="entry name" value="DegT/StrS_aminotransferase"/>
</dbReference>